<evidence type="ECO:0000256" key="12">
    <source>
        <dbReference type="ARBA" id="ARBA00050970"/>
    </source>
</evidence>
<comment type="cofactor">
    <cofactor evidence="1">
        <name>FAD</name>
        <dbReference type="ChEBI" id="CHEBI:57692"/>
    </cofactor>
</comment>
<dbReference type="FunFam" id="3.40.50.80:FF:000039">
    <property type="entry name" value="Ferric reduction oxidase 3"/>
    <property type="match status" value="1"/>
</dbReference>
<feature type="transmembrane region" description="Helical" evidence="14">
    <location>
        <begin position="12"/>
        <end position="35"/>
    </location>
</feature>
<evidence type="ECO:0000256" key="6">
    <source>
        <dbReference type="ARBA" id="ARBA00022723"/>
    </source>
</evidence>
<dbReference type="InterPro" id="IPR013130">
    <property type="entry name" value="Fe3_Rdtase_TM_dom"/>
</dbReference>
<keyword evidence="8" id="KW-0560">Oxidoreductase</keyword>
<dbReference type="Pfam" id="PF08030">
    <property type="entry name" value="NAD_binding_6"/>
    <property type="match status" value="1"/>
</dbReference>
<keyword evidence="6" id="KW-0479">Metal-binding</keyword>
<evidence type="ECO:0000256" key="3">
    <source>
        <dbReference type="ARBA" id="ARBA00006278"/>
    </source>
</evidence>
<comment type="subcellular location">
    <subcellularLocation>
        <location evidence="2">Membrane</location>
        <topology evidence="2">Multi-pass membrane protein</topology>
    </subcellularLocation>
</comment>
<comment type="caution">
    <text evidence="16">The sequence shown here is derived from an EMBL/GenBank/DDBJ whole genome shotgun (WGS) entry which is preliminary data.</text>
</comment>
<evidence type="ECO:0000259" key="15">
    <source>
        <dbReference type="PROSITE" id="PS51384"/>
    </source>
</evidence>
<keyword evidence="4" id="KW-0813">Transport</keyword>
<protein>
    <recommendedName>
        <fullName evidence="13">ferric-chelate reductase (NADH)</fullName>
        <ecNumber evidence="13">1.16.1.7</ecNumber>
    </recommendedName>
</protein>
<dbReference type="EC" id="1.16.1.7" evidence="13"/>
<feature type="transmembrane region" description="Helical" evidence="14">
    <location>
        <begin position="65"/>
        <end position="85"/>
    </location>
</feature>
<dbReference type="InterPro" id="IPR013112">
    <property type="entry name" value="FAD-bd_8"/>
</dbReference>
<sequence length="714" mass="80274">MDPKTPNSGVIKIIRAIIIALIILVSLGYVFILFMDPTNLYYLSWSPKIQAKADSPYFESEGATILINTVPVLFVAVMGCVYLHLGKLSNFNYKKGIDPQSWLAICRKQMIIRGLGIVSLTELAFVVMFIGLLAWCFSSYLHTTFPGITPQAAAQMGMKVWEAKLKYAGVFLGLTGNVGLAFVLFPVSRGSSLLPTFGVTSEASIKYHIWLGHTVMALFTAHGLCYIVFWAATYQLSEMSKWAKSNISNVAGEISLVAGLLMWVTTIPRIRRKMFEVFFYTHHLYIIFVVFFVFHVGISSAFIMLPGFYLFMVDRYLRFLQSRQGVRLVSARVLPCEAIELNFSKSKGLVYKPTSTIFVNIPSISRLQWHPFTIISSSSLEPEKLSVMIKGEGKWTKTLYQMLSSPPSIERLQASLEGPYGPTSTDFARHDKIVMISGGSGITPFISIIRDFIYMNVTMKCEIPKIILITVFKNSPDLSILDLILPISGPLSNFAELDIQIQAYITREKTPPTNEQHKINNLHSVWFKPKPSDVPISPILGQNNWLWLGAIISSSFVMFLLLVGILTRYYIYPIDHNQSGKYSYSTRAALNMLFICISIVITASSAFMWNKRKDAMETRQVLNLEKASPLANSPIAGFYNEERELESLPNQSILPFTNVHYGQRPDLKKILFELKESSVGVLVCGPKKMRHEAARICSSGLVSNLHYESISFSW</sequence>
<evidence type="ECO:0000313" key="16">
    <source>
        <dbReference type="EMBL" id="GAA0156945.1"/>
    </source>
</evidence>
<dbReference type="PANTHER" id="PTHR11972:SF41">
    <property type="entry name" value="FERRIC REDUCTION OXIDASE 2"/>
    <property type="match status" value="1"/>
</dbReference>
<accession>A0AAV3Q0D0</accession>
<comment type="catalytic activity">
    <reaction evidence="12">
        <text>2 a Fe(II)-siderophore + NAD(+) + H(+) = 2 a Fe(III)-siderophore + NADH</text>
        <dbReference type="Rhea" id="RHEA:15061"/>
        <dbReference type="Rhea" id="RHEA-COMP:11342"/>
        <dbReference type="Rhea" id="RHEA-COMP:11344"/>
        <dbReference type="ChEBI" id="CHEBI:15378"/>
        <dbReference type="ChEBI" id="CHEBI:29033"/>
        <dbReference type="ChEBI" id="CHEBI:29034"/>
        <dbReference type="ChEBI" id="CHEBI:57540"/>
        <dbReference type="ChEBI" id="CHEBI:57945"/>
        <dbReference type="EC" id="1.16.1.7"/>
    </reaction>
</comment>
<dbReference type="Pfam" id="PF01794">
    <property type="entry name" value="Ferric_reduct"/>
    <property type="match status" value="1"/>
</dbReference>
<keyword evidence="9" id="KW-0408">Iron</keyword>
<dbReference type="InterPro" id="IPR013121">
    <property type="entry name" value="Fe_red_NAD-bd_6"/>
</dbReference>
<reference evidence="16 17" key="1">
    <citation type="submission" date="2024-01" db="EMBL/GenBank/DDBJ databases">
        <title>The complete chloroplast genome sequence of Lithospermum erythrorhizon: insights into the phylogenetic relationship among Boraginaceae species and the maternal lineages of purple gromwells.</title>
        <authorList>
            <person name="Okada T."/>
            <person name="Watanabe K."/>
        </authorList>
    </citation>
    <scope>NUCLEOTIDE SEQUENCE [LARGE SCALE GENOMIC DNA]</scope>
</reference>
<keyword evidence="17" id="KW-1185">Reference proteome</keyword>
<dbReference type="GO" id="GO:0006811">
    <property type="term" value="P:monoatomic ion transport"/>
    <property type="evidence" value="ECO:0007669"/>
    <property type="project" value="UniProtKB-KW"/>
</dbReference>
<evidence type="ECO:0000256" key="2">
    <source>
        <dbReference type="ARBA" id="ARBA00004141"/>
    </source>
</evidence>
<dbReference type="AlphaFoldDB" id="A0AAV3Q0D0"/>
<feature type="transmembrane region" description="Helical" evidence="14">
    <location>
        <begin position="209"/>
        <end position="232"/>
    </location>
</feature>
<evidence type="ECO:0000256" key="14">
    <source>
        <dbReference type="SAM" id="Phobius"/>
    </source>
</evidence>
<comment type="similarity">
    <text evidence="3">Belongs to the ferric reductase (FRE) family.</text>
</comment>
<dbReference type="Gene3D" id="3.40.50.80">
    <property type="entry name" value="Nucleotide-binding domain of ferredoxin-NADP reductase (FNR) module"/>
    <property type="match status" value="2"/>
</dbReference>
<evidence type="ECO:0000256" key="11">
    <source>
        <dbReference type="ARBA" id="ARBA00023136"/>
    </source>
</evidence>
<dbReference type="EMBL" id="BAABME010002986">
    <property type="protein sequence ID" value="GAA0156945.1"/>
    <property type="molecule type" value="Genomic_DNA"/>
</dbReference>
<feature type="transmembrane region" description="Helical" evidence="14">
    <location>
        <begin position="167"/>
        <end position="188"/>
    </location>
</feature>
<dbReference type="PANTHER" id="PTHR11972">
    <property type="entry name" value="NADPH OXIDASE"/>
    <property type="match status" value="1"/>
</dbReference>
<dbReference type="GO" id="GO:0046872">
    <property type="term" value="F:metal ion binding"/>
    <property type="evidence" value="ECO:0007669"/>
    <property type="project" value="UniProtKB-KW"/>
</dbReference>
<evidence type="ECO:0000313" key="17">
    <source>
        <dbReference type="Proteomes" id="UP001454036"/>
    </source>
</evidence>
<proteinExistence type="inferred from homology"/>
<evidence type="ECO:0000256" key="9">
    <source>
        <dbReference type="ARBA" id="ARBA00023004"/>
    </source>
</evidence>
<gene>
    <name evidence="16" type="ORF">LIER_14316</name>
</gene>
<dbReference type="SFLD" id="SFLDS00052">
    <property type="entry name" value="Ferric_Reductase_Domain"/>
    <property type="match status" value="1"/>
</dbReference>
<dbReference type="CDD" id="cd06186">
    <property type="entry name" value="NOX_Duox_like_FAD_NADP"/>
    <property type="match status" value="1"/>
</dbReference>
<dbReference type="InterPro" id="IPR050369">
    <property type="entry name" value="RBOH/FRE"/>
</dbReference>
<dbReference type="InterPro" id="IPR017927">
    <property type="entry name" value="FAD-bd_FR_type"/>
</dbReference>
<organism evidence="16 17">
    <name type="scientific">Lithospermum erythrorhizon</name>
    <name type="common">Purple gromwell</name>
    <name type="synonym">Lithospermum officinale var. erythrorhizon</name>
    <dbReference type="NCBI Taxonomy" id="34254"/>
    <lineage>
        <taxon>Eukaryota</taxon>
        <taxon>Viridiplantae</taxon>
        <taxon>Streptophyta</taxon>
        <taxon>Embryophyta</taxon>
        <taxon>Tracheophyta</taxon>
        <taxon>Spermatophyta</taxon>
        <taxon>Magnoliopsida</taxon>
        <taxon>eudicotyledons</taxon>
        <taxon>Gunneridae</taxon>
        <taxon>Pentapetalae</taxon>
        <taxon>asterids</taxon>
        <taxon>lamiids</taxon>
        <taxon>Boraginales</taxon>
        <taxon>Boraginaceae</taxon>
        <taxon>Boraginoideae</taxon>
        <taxon>Lithospermeae</taxon>
        <taxon>Lithospermum</taxon>
    </lineage>
</organism>
<evidence type="ECO:0000256" key="13">
    <source>
        <dbReference type="ARBA" id="ARBA00066905"/>
    </source>
</evidence>
<dbReference type="GO" id="GO:0140618">
    <property type="term" value="F:ferric-chelate reductase (NADH) activity"/>
    <property type="evidence" value="ECO:0007669"/>
    <property type="project" value="UniProtKB-EC"/>
</dbReference>
<evidence type="ECO:0000256" key="1">
    <source>
        <dbReference type="ARBA" id="ARBA00001974"/>
    </source>
</evidence>
<dbReference type="InterPro" id="IPR039261">
    <property type="entry name" value="FNR_nucleotide-bd"/>
</dbReference>
<feature type="transmembrane region" description="Helical" evidence="14">
    <location>
        <begin position="284"/>
        <end position="312"/>
    </location>
</feature>
<dbReference type="Pfam" id="PF08022">
    <property type="entry name" value="FAD_binding_8"/>
    <property type="match status" value="1"/>
</dbReference>
<evidence type="ECO:0000256" key="4">
    <source>
        <dbReference type="ARBA" id="ARBA00022448"/>
    </source>
</evidence>
<keyword evidence="10" id="KW-0406">Ion transport</keyword>
<dbReference type="SUPFAM" id="SSF52343">
    <property type="entry name" value="Ferredoxin reductase-like, C-terminal NADP-linked domain"/>
    <property type="match status" value="1"/>
</dbReference>
<evidence type="ECO:0000256" key="7">
    <source>
        <dbReference type="ARBA" id="ARBA00022989"/>
    </source>
</evidence>
<keyword evidence="5 14" id="KW-0812">Transmembrane</keyword>
<feature type="transmembrane region" description="Helical" evidence="14">
    <location>
        <begin position="247"/>
        <end position="264"/>
    </location>
</feature>
<dbReference type="PROSITE" id="PS51384">
    <property type="entry name" value="FAD_FR"/>
    <property type="match status" value="1"/>
</dbReference>
<evidence type="ECO:0000256" key="5">
    <source>
        <dbReference type="ARBA" id="ARBA00022692"/>
    </source>
</evidence>
<evidence type="ECO:0000256" key="10">
    <source>
        <dbReference type="ARBA" id="ARBA00023065"/>
    </source>
</evidence>
<dbReference type="GO" id="GO:0005886">
    <property type="term" value="C:plasma membrane"/>
    <property type="evidence" value="ECO:0007669"/>
    <property type="project" value="TreeGrafter"/>
</dbReference>
<name>A0AAV3Q0D0_LITER</name>
<feature type="transmembrane region" description="Helical" evidence="14">
    <location>
        <begin position="588"/>
        <end position="609"/>
    </location>
</feature>
<feature type="transmembrane region" description="Helical" evidence="14">
    <location>
        <begin position="545"/>
        <end position="567"/>
    </location>
</feature>
<dbReference type="SFLD" id="SFLDG01168">
    <property type="entry name" value="Ferric_reductase_subgroup_(FRE"/>
    <property type="match status" value="1"/>
</dbReference>
<feature type="domain" description="FAD-binding FR-type" evidence="15">
    <location>
        <begin position="321"/>
        <end position="426"/>
    </location>
</feature>
<keyword evidence="11 14" id="KW-0472">Membrane</keyword>
<keyword evidence="7 14" id="KW-1133">Transmembrane helix</keyword>
<feature type="transmembrane region" description="Helical" evidence="14">
    <location>
        <begin position="117"/>
        <end position="141"/>
    </location>
</feature>
<evidence type="ECO:0000256" key="8">
    <source>
        <dbReference type="ARBA" id="ARBA00023002"/>
    </source>
</evidence>
<dbReference type="Proteomes" id="UP001454036">
    <property type="component" value="Unassembled WGS sequence"/>
</dbReference>